<sequence>MTRIDDIITIVSEKKKVEVNQLAQKLNVSRVTIRKDLDKLEERGILVRQHGFAVINNEDDINFRLSKHYDLKRKIALKAAESVKDGETIMIESGSTCTLLAEELAFNRNDITIITNSCFVAQYIRKSDNVKVILLGGEYQKDSQVNVGPMVGEVAKNFYVDKFFIGIDGFDEKRGFTCNDFARRDTCRMLAQSAKELVILTDSSKFDTQGMVSEFNLDEVDCIYTDSGLTAKSKNHFKKYAKDLKLVIV</sequence>
<dbReference type="PANTHER" id="PTHR30363">
    <property type="entry name" value="HTH-TYPE TRANSCRIPTIONAL REGULATOR SRLR-RELATED"/>
    <property type="match status" value="1"/>
</dbReference>
<evidence type="ECO:0000313" key="8">
    <source>
        <dbReference type="EMBL" id="QIW54121.1"/>
    </source>
</evidence>
<dbReference type="PRINTS" id="PR00037">
    <property type="entry name" value="HTHLACR"/>
</dbReference>
<dbReference type="InterPro" id="IPR050313">
    <property type="entry name" value="Carb_Metab_HTH_regulators"/>
</dbReference>
<keyword evidence="4" id="KW-0238">DNA-binding</keyword>
<proteinExistence type="predicted"/>
<dbReference type="SUPFAM" id="SSF100950">
    <property type="entry name" value="NagB/RpiA/CoA transferase-like"/>
    <property type="match status" value="1"/>
</dbReference>
<dbReference type="InterPro" id="IPR018356">
    <property type="entry name" value="Tscrpt_reg_HTH_DeoR_CS"/>
</dbReference>
<evidence type="ECO:0000256" key="4">
    <source>
        <dbReference type="ARBA" id="ARBA00023125"/>
    </source>
</evidence>
<dbReference type="GO" id="GO:0003700">
    <property type="term" value="F:DNA-binding transcription factor activity"/>
    <property type="evidence" value="ECO:0007669"/>
    <property type="project" value="InterPro"/>
</dbReference>
<dbReference type="Gene3D" id="3.40.50.1360">
    <property type="match status" value="1"/>
</dbReference>
<keyword evidence="5" id="KW-0804">Transcription</keyword>
<feature type="domain" description="HTH deoR-type" evidence="7">
    <location>
        <begin position="1"/>
        <end position="55"/>
    </location>
</feature>
<dbReference type="InterPro" id="IPR001034">
    <property type="entry name" value="DeoR_HTH"/>
</dbReference>
<evidence type="ECO:0000256" key="1">
    <source>
        <dbReference type="ARBA" id="ARBA00021390"/>
    </source>
</evidence>
<evidence type="ECO:0000256" key="2">
    <source>
        <dbReference type="ARBA" id="ARBA00022491"/>
    </source>
</evidence>
<evidence type="ECO:0000313" key="9">
    <source>
        <dbReference type="Proteomes" id="UP000501945"/>
    </source>
</evidence>
<dbReference type="Pfam" id="PF08220">
    <property type="entry name" value="HTH_DeoR"/>
    <property type="match status" value="1"/>
</dbReference>
<dbReference type="EMBL" id="CP047616">
    <property type="protein sequence ID" value="QIW54121.1"/>
    <property type="molecule type" value="Genomic_DNA"/>
</dbReference>
<dbReference type="InterPro" id="IPR014036">
    <property type="entry name" value="DeoR-like_C"/>
</dbReference>
<dbReference type="PROSITE" id="PS00894">
    <property type="entry name" value="HTH_DEOR_1"/>
    <property type="match status" value="1"/>
</dbReference>
<dbReference type="SMART" id="SM01134">
    <property type="entry name" value="DeoRC"/>
    <property type="match status" value="1"/>
</dbReference>
<accession>A0A290Q320</accession>
<evidence type="ECO:0000256" key="3">
    <source>
        <dbReference type="ARBA" id="ARBA00023015"/>
    </source>
</evidence>
<dbReference type="SUPFAM" id="SSF46785">
    <property type="entry name" value="Winged helix' DNA-binding domain"/>
    <property type="match status" value="1"/>
</dbReference>
<dbReference type="PANTHER" id="PTHR30363:SF4">
    <property type="entry name" value="GLYCEROL-3-PHOSPHATE REGULON REPRESSOR"/>
    <property type="match status" value="1"/>
</dbReference>
<dbReference type="KEGG" id="lrn:CMV25_01105"/>
<dbReference type="InterPro" id="IPR036390">
    <property type="entry name" value="WH_DNA-bd_sf"/>
</dbReference>
<dbReference type="STRING" id="1348633.GCA_001591765_00485"/>
<dbReference type="GO" id="GO:0003677">
    <property type="term" value="F:DNA binding"/>
    <property type="evidence" value="ECO:0007669"/>
    <property type="project" value="UniProtKB-KW"/>
</dbReference>
<evidence type="ECO:0000256" key="5">
    <source>
        <dbReference type="ARBA" id="ARBA00023163"/>
    </source>
</evidence>
<dbReference type="PROSITE" id="PS51000">
    <property type="entry name" value="HTH_DEOR_2"/>
    <property type="match status" value="1"/>
</dbReference>
<protein>
    <recommendedName>
        <fullName evidence="1">Lactose phosphotransferase system repressor</fullName>
    </recommendedName>
</protein>
<evidence type="ECO:0000259" key="7">
    <source>
        <dbReference type="PROSITE" id="PS51000"/>
    </source>
</evidence>
<dbReference type="Proteomes" id="UP000501945">
    <property type="component" value="Chromosome"/>
</dbReference>
<keyword evidence="2" id="KW-0678">Repressor</keyword>
<evidence type="ECO:0000256" key="6">
    <source>
        <dbReference type="ARBA" id="ARBA00024937"/>
    </source>
</evidence>
<reference evidence="8 9" key="1">
    <citation type="submission" date="2019-12" db="EMBL/GenBank/DDBJ databases">
        <title>Whole genome sequences of Lactococcus raffinolactis strains isolated from sewage.</title>
        <authorList>
            <person name="Ybazeta G."/>
            <person name="Ross M."/>
            <person name="Brabant-Kirwan D."/>
            <person name="Saleh M."/>
            <person name="Dillon J.A."/>
            <person name="Splinter K."/>
            <person name="Nokhbeh R."/>
        </authorList>
    </citation>
    <scope>NUCLEOTIDE SEQUENCE [LARGE SCALE GENOMIC DNA]</scope>
    <source>
        <strain evidence="8 9">Lr_19_5</strain>
    </source>
</reference>
<keyword evidence="3" id="KW-0805">Transcription regulation</keyword>
<dbReference type="AlphaFoldDB" id="A0A290Q320"/>
<dbReference type="Pfam" id="PF00455">
    <property type="entry name" value="DeoRC"/>
    <property type="match status" value="1"/>
</dbReference>
<dbReference type="InterPro" id="IPR036388">
    <property type="entry name" value="WH-like_DNA-bd_sf"/>
</dbReference>
<name>A0A290Q320_9LACT</name>
<dbReference type="Gene3D" id="1.10.10.10">
    <property type="entry name" value="Winged helix-like DNA-binding domain superfamily/Winged helix DNA-binding domain"/>
    <property type="match status" value="1"/>
</dbReference>
<dbReference type="SMART" id="SM00420">
    <property type="entry name" value="HTH_DEOR"/>
    <property type="match status" value="1"/>
</dbReference>
<dbReference type="RefSeq" id="WP_096039313.1">
    <property type="nucleotide sequence ID" value="NZ_CP023392.1"/>
</dbReference>
<organism evidence="8 9">
    <name type="scientific">Pseudolactococcus raffinolactis</name>
    <dbReference type="NCBI Taxonomy" id="1366"/>
    <lineage>
        <taxon>Bacteria</taxon>
        <taxon>Bacillati</taxon>
        <taxon>Bacillota</taxon>
        <taxon>Bacilli</taxon>
        <taxon>Lactobacillales</taxon>
        <taxon>Streptococcaceae</taxon>
        <taxon>Pseudolactococcus</taxon>
    </lineage>
</organism>
<dbReference type="InterPro" id="IPR037171">
    <property type="entry name" value="NagB/RpiA_transferase-like"/>
</dbReference>
<gene>
    <name evidence="8" type="ORF">GU336_08210</name>
</gene>
<comment type="function">
    <text evidence="6">Repressor of the lactose catabolism operon. Galactose-6-phosphate is the inducer.</text>
</comment>